<evidence type="ECO:0000256" key="4">
    <source>
        <dbReference type="SAM" id="MobiDB-lite"/>
    </source>
</evidence>
<keyword evidence="1 3" id="KW-0175">Coiled coil</keyword>
<feature type="coiled-coil region" evidence="3">
    <location>
        <begin position="793"/>
        <end position="827"/>
    </location>
</feature>
<feature type="coiled-coil region" evidence="3">
    <location>
        <begin position="730"/>
        <end position="757"/>
    </location>
</feature>
<dbReference type="PANTHER" id="PTHR32258:SF6">
    <property type="entry name" value="PROTEIN NETWORKED 1A"/>
    <property type="match status" value="1"/>
</dbReference>
<evidence type="ECO:0000256" key="1">
    <source>
        <dbReference type="ARBA" id="ARBA00023054"/>
    </source>
</evidence>
<dbReference type="PANTHER" id="PTHR32258">
    <property type="entry name" value="PROTEIN NETWORKED 4A"/>
    <property type="match status" value="1"/>
</dbReference>
<feature type="coiled-coil region" evidence="3">
    <location>
        <begin position="670"/>
        <end position="697"/>
    </location>
</feature>
<feature type="region of interest" description="Disordered" evidence="4">
    <location>
        <begin position="1156"/>
        <end position="1206"/>
    </location>
</feature>
<dbReference type="EMBL" id="JACMSC010000007">
    <property type="protein sequence ID" value="KAG6515810.1"/>
    <property type="molecule type" value="Genomic_DNA"/>
</dbReference>
<dbReference type="InterPro" id="IPR051861">
    <property type="entry name" value="NET_actin-binding_domain"/>
</dbReference>
<feature type="coiled-coil region" evidence="3">
    <location>
        <begin position="269"/>
        <end position="439"/>
    </location>
</feature>
<evidence type="ECO:0000259" key="5">
    <source>
        <dbReference type="PROSITE" id="PS51774"/>
    </source>
</evidence>
<dbReference type="OrthoDB" id="10255522at2759"/>
<keyword evidence="7" id="KW-1185">Reference proteome</keyword>
<organism evidence="6 7">
    <name type="scientific">Zingiber officinale</name>
    <name type="common">Ginger</name>
    <name type="synonym">Amomum zingiber</name>
    <dbReference type="NCBI Taxonomy" id="94328"/>
    <lineage>
        <taxon>Eukaryota</taxon>
        <taxon>Viridiplantae</taxon>
        <taxon>Streptophyta</taxon>
        <taxon>Embryophyta</taxon>
        <taxon>Tracheophyta</taxon>
        <taxon>Spermatophyta</taxon>
        <taxon>Magnoliopsida</taxon>
        <taxon>Liliopsida</taxon>
        <taxon>Zingiberales</taxon>
        <taxon>Zingiberaceae</taxon>
        <taxon>Zingiber</taxon>
    </lineage>
</organism>
<proteinExistence type="inferred from homology"/>
<dbReference type="InterPro" id="IPR011684">
    <property type="entry name" value="NAB"/>
</dbReference>
<reference evidence="6 7" key="1">
    <citation type="submission" date="2020-08" db="EMBL/GenBank/DDBJ databases">
        <title>Plant Genome Project.</title>
        <authorList>
            <person name="Zhang R.-G."/>
        </authorList>
    </citation>
    <scope>NUCLEOTIDE SEQUENCE [LARGE SCALE GENOMIC DNA]</scope>
    <source>
        <tissue evidence="6">Rhizome</tissue>
    </source>
</reference>
<comment type="caution">
    <text evidence="6">The sequence shown here is derived from an EMBL/GenBank/DDBJ whole genome shotgun (WGS) entry which is preliminary data.</text>
</comment>
<name>A0A8J5HGE6_ZINOF</name>
<protein>
    <recommendedName>
        <fullName evidence="5">NAB domain-containing protein</fullName>
    </recommendedName>
</protein>
<feature type="compositionally biased region" description="Basic and acidic residues" evidence="4">
    <location>
        <begin position="1195"/>
        <end position="1206"/>
    </location>
</feature>
<dbReference type="Pfam" id="PF07765">
    <property type="entry name" value="KIP1"/>
    <property type="match status" value="1"/>
</dbReference>
<accession>A0A8J5HGE6</accession>
<evidence type="ECO:0000256" key="3">
    <source>
        <dbReference type="SAM" id="Coils"/>
    </source>
</evidence>
<sequence>MATLSCAESRRLYSWWWDSHISPKLSKWLRDNLTDMDNKIESMIGLIEEDADSFAQRAEMYYKKRPELINLVEEFYRAYRALAERYDHATGALRRAHQTIVKAFPNQIPDEISVESLHESPAPGSRMNNHQLPMGISDPDDDVLLRDLLGLSLCGETVTLDEAYSDESKVESFGNILKQINEMFPSKEDKAGAAFGNETEDNFLDYKLLWKENSRLLKENQELKQQIASESACADKSENDIQCLKEVCFNEKSEKQDVLVQYEVSIARLSYLEHEISHIKAELKQLNDEMTIEASSLNSAEEQSLVSETNHSLQLEFDILKQKIRKQKENLDRKAQELEILNMSLQNEQQRNLTAEMTCQSIKQQHTKEIKHLELEIKSGVEKLKDAEEKLENLREENGRLRQHKLSSALKIATLQDEIISLMDLRRKFEDEIDHIEQNEDLQLELHCLTNNKYDSEGKYHMLLEEIQAVNLKVQSLQVSIKDSRLNNVELADTLKMNRTAHHNLENLNHMQWQSEKNAALEASHSNANDELHSLRMKIEELEESQVVGIEKSLESLEGRCHEGEDKNLTLEKGRDLMLHCVAKLQELLQLEKEKQNTLSQSRKSQLKALTDQIHLLEEECCKREDVFDMEQLKIMNAEIELFVLQRCLCEMKDENLFLSVKSHKDEEALRHTEGRILELERECLNQEQKMQYLVENNEKLREWVRLLMQSLKIDLQYVPIEDIKNGIILQVALREIQQMLNAISDAKDEKQRLLLENSVVLALLEHFQKYAAELRAEKAVLVEESGVRLLEYTMLRSKKDELHVTNEELKKEIQVSNQRVVTLKAEVDLLFRQLMYSQEVHRALQIEVSKLVEESKSISKKLLDLSQAKVKLEEEDNVMLAEVLATDYLSTIFKSLNSDREYEITLLSNERALLYELAIKLEQKIILLEEENTNLKVPLSNMNCCRSSQTLVVSSRLPQVNHRHLELDDCGFLLQENLFEMINATVCKAKVLELIETYENLQSNAILQREVVQEEITLSQPVDELEKKIGELEEENNELRADLSAHELFLGLLWDDIVVLEELTLSLTKRHSTSTSQIEEVNQLEFYPSTASNQDASSDCNASTPMRLYELQEKVKVLQEVLINTGSMIELERFDSHASLEAAWKEIEWLQSKGKRNSDKSASKSRRKRNTNKDVQLDIVFNPPRRGNKILSHGRKDRENSETDQKFEVWGTGYSSKNDTGGSLLTENNRAYYQSDEEEENYTSSRLVAEKQDMPCEVAPLQEWNKRVIKWLYSDAQRLSVLQASLQELHKSAEKSIKIRHLARPEINSIKDQLKVTDESLSQLIDVNNELKSNVENLSPSSSYQIYESDIESKRRKQIFDWARKASEKIGRLEFEIPKIKYSLLKFDEEHMNKRARIKRRPGIQLREFIYGRRNTRRHKEASS</sequence>
<feature type="coiled-coil region" evidence="3">
    <location>
        <begin position="518"/>
        <end position="545"/>
    </location>
</feature>
<dbReference type="PROSITE" id="PS51774">
    <property type="entry name" value="NAB"/>
    <property type="match status" value="1"/>
</dbReference>
<feature type="domain" description="NAB" evidence="5">
    <location>
        <begin position="13"/>
        <end position="93"/>
    </location>
</feature>
<dbReference type="Proteomes" id="UP000734854">
    <property type="component" value="Unassembled WGS sequence"/>
</dbReference>
<comment type="similarity">
    <text evidence="2">Belongs to the NET family.</text>
</comment>
<evidence type="ECO:0000313" key="7">
    <source>
        <dbReference type="Proteomes" id="UP000734854"/>
    </source>
</evidence>
<feature type="coiled-coil region" evidence="3">
    <location>
        <begin position="1023"/>
        <end position="1050"/>
    </location>
</feature>
<evidence type="ECO:0000256" key="2">
    <source>
        <dbReference type="ARBA" id="ARBA00038006"/>
    </source>
</evidence>
<dbReference type="GO" id="GO:0003779">
    <property type="term" value="F:actin binding"/>
    <property type="evidence" value="ECO:0007669"/>
    <property type="project" value="InterPro"/>
</dbReference>
<gene>
    <name evidence="6" type="ORF">ZIOFF_026240</name>
</gene>
<evidence type="ECO:0000313" key="6">
    <source>
        <dbReference type="EMBL" id="KAG6515810.1"/>
    </source>
</evidence>